<dbReference type="EMBL" id="MN783745">
    <property type="protein sequence ID" value="QHU24071.1"/>
    <property type="molecule type" value="Genomic_DNA"/>
</dbReference>
<sequence length="600" mass="68743">MNKLLLYYQKELLFLKRHGVEFSRRYPKIARRLGYNQGISEDPHIQRLTESFAFLSSRIHQRLDEDLPELMEALLRNLAPQFLHHYPSSCIVSFEPDKISSGITSIHKIPAGTSIYSKHNSRTICQFRTVYPLTIVPATINEAKIHYDNLSSVWKVELNLNFFDGIDCSLNSIRFYLNGPTMVTGIIYTLLCDEVDNIVLRKNNDVLYGIKTNISGAGFDESEVTLPRTGNVSYIHNLTLDYFSFTERFNFIDIKFDSGVELYSGDSVRIVITLKSSAGKYEPEKIEKNVSEELFRVNCSPVVNLFEKKTEPLRLSDSQDEYQVNADLYSRDDVLIWDINKVTLHRYEDALVKQFSLRNLFGLEHSVTQQSCNIFWYSSRYRMSSEKRNSEENVYVRLSDDGGEQSRIMTGDVLSIDAICTNGDIPSSINNGAPDGDFDCDIDIAHLRVTALNRPSKMLPAMTLRGMNWRIISHLSLNFILLGGTDGAMKLREMLSIYNYNNNQSISVFIGWIKELQITPVSSRLPGIYPPVTARGIDITIILSKDADMHPEYFIFCSFLDHFLGLHAPVNSFTRMITVIEHEEHTRRTWPIRAGKLTWL</sequence>
<dbReference type="Pfam" id="PF05947">
    <property type="entry name" value="T6SS_TssF"/>
    <property type="match status" value="1"/>
</dbReference>
<name>A0A6D1P4G0_ECOLX</name>
<dbReference type="NCBIfam" id="TIGR03359">
    <property type="entry name" value="VI_chp_6"/>
    <property type="match status" value="1"/>
</dbReference>
<dbReference type="RefSeq" id="WP_097498099.1">
    <property type="nucleotide sequence ID" value="NZ_AP022288.1"/>
</dbReference>
<organism evidence="1">
    <name type="scientific">Escherichia coli</name>
    <dbReference type="NCBI Taxonomy" id="562"/>
    <lineage>
        <taxon>Bacteria</taxon>
        <taxon>Pseudomonadati</taxon>
        <taxon>Pseudomonadota</taxon>
        <taxon>Gammaproteobacteria</taxon>
        <taxon>Enterobacterales</taxon>
        <taxon>Enterobacteriaceae</taxon>
        <taxon>Escherichia</taxon>
    </lineage>
</organism>
<dbReference type="PIRSF" id="PIRSF028304">
    <property type="entry name" value="UCP028304"/>
    <property type="match status" value="1"/>
</dbReference>
<evidence type="ECO:0000313" key="1">
    <source>
        <dbReference type="EMBL" id="QHU24071.1"/>
    </source>
</evidence>
<dbReference type="InterPro" id="IPR010272">
    <property type="entry name" value="T6SS_TssF"/>
</dbReference>
<geneLocation type="plasmid" evidence="1">
    <name>pFII-FIB</name>
</geneLocation>
<dbReference type="PANTHER" id="PTHR35370:SF1">
    <property type="entry name" value="TYPE VI SECRETION SYSTEM COMPONENT TSSF1"/>
    <property type="match status" value="1"/>
</dbReference>
<accession>A0A6D1P4G0</accession>
<reference evidence="1" key="1">
    <citation type="journal article" date="2020" name="Antimicrob. Agents Chemother.">
        <title>A multi-species bunch of VIM-1 carbapenemase producing Enterobacterales linked by a novel, highly conjugative and broad-host range IncA plasmid, menaces the re-emergence of VIM-1.</title>
        <authorList>
            <person name="Arcari G."/>
            <person name="Di Lella F.M."/>
            <person name="Bibbolino G."/>
            <person name="Mengoni F."/>
            <person name="Beccaccioli M."/>
            <person name="Antonelli G."/>
            <person name="Faino L."/>
            <person name="Carattoli A."/>
        </authorList>
    </citation>
    <scope>NUCLEOTIDE SEQUENCE</scope>
    <source>
        <plasmid evidence="1">pFII-FIB</plasmid>
    </source>
</reference>
<dbReference type="PANTHER" id="PTHR35370">
    <property type="entry name" value="CYTOPLASMIC PROTEIN-RELATED-RELATED"/>
    <property type="match status" value="1"/>
</dbReference>
<protein>
    <submittedName>
        <fullName evidence="1">Protein ImpG/VasA</fullName>
    </submittedName>
</protein>
<proteinExistence type="predicted"/>
<keyword evidence="1" id="KW-0614">Plasmid</keyword>
<dbReference type="AlphaFoldDB" id="A0A6D1P4G0"/>